<keyword evidence="2 4" id="KW-0863">Zinc-finger</keyword>
<evidence type="ECO:0000313" key="8">
    <source>
        <dbReference type="Proteomes" id="UP001634007"/>
    </source>
</evidence>
<reference evidence="7 8" key="1">
    <citation type="submission" date="2024-11" db="EMBL/GenBank/DDBJ databases">
        <title>Chromosome-level genome assembly of Eucalyptus globulus Labill. provides insights into its genome evolution.</title>
        <authorList>
            <person name="Li X."/>
        </authorList>
    </citation>
    <scope>NUCLEOTIDE SEQUENCE [LARGE SCALE GENOMIC DNA]</scope>
    <source>
        <strain evidence="7">CL2024</strain>
        <tissue evidence="7">Fresh tender leaves</tissue>
    </source>
</reference>
<dbReference type="EMBL" id="JBJKBG010000009">
    <property type="protein sequence ID" value="KAL3723281.1"/>
    <property type="molecule type" value="Genomic_DNA"/>
</dbReference>
<sequence length="130" mass="15048">MPPSAPPSPPPPDGTLPSYAKWLGLGFLIYFLVMFGGFCFCSWRRDRATRALFDHIVERRSIDLEKFNGTECAICLESFEEEEEFCVLKTCNHGYHESCIKQWLSNWRTLHCPLCRRLVRVASVTRVPTY</sequence>
<dbReference type="Gene3D" id="3.30.40.10">
    <property type="entry name" value="Zinc/RING finger domain, C3HC4 (zinc finger)"/>
    <property type="match status" value="1"/>
</dbReference>
<comment type="caution">
    <text evidence="7">The sequence shown here is derived from an EMBL/GenBank/DDBJ whole genome shotgun (WGS) entry which is preliminary data.</text>
</comment>
<feature type="transmembrane region" description="Helical" evidence="5">
    <location>
        <begin position="20"/>
        <end position="43"/>
    </location>
</feature>
<feature type="domain" description="RING-type" evidence="6">
    <location>
        <begin position="72"/>
        <end position="116"/>
    </location>
</feature>
<gene>
    <name evidence="7" type="ORF">ACJRO7_035463</name>
</gene>
<keyword evidence="8" id="KW-1185">Reference proteome</keyword>
<evidence type="ECO:0000313" key="7">
    <source>
        <dbReference type="EMBL" id="KAL3723281.1"/>
    </source>
</evidence>
<dbReference type="SUPFAM" id="SSF57850">
    <property type="entry name" value="RING/U-box"/>
    <property type="match status" value="1"/>
</dbReference>
<dbReference type="PANTHER" id="PTHR45798:SF97">
    <property type="entry name" value="ALCOHOL-SENSITIVE RING FINGER PROTEIN 1"/>
    <property type="match status" value="1"/>
</dbReference>
<proteinExistence type="predicted"/>
<dbReference type="InterPro" id="IPR001841">
    <property type="entry name" value="Znf_RING"/>
</dbReference>
<dbReference type="SMART" id="SM00184">
    <property type="entry name" value="RING"/>
    <property type="match status" value="1"/>
</dbReference>
<keyword evidence="3" id="KW-0862">Zinc</keyword>
<keyword evidence="5" id="KW-0472">Membrane</keyword>
<organism evidence="7 8">
    <name type="scientific">Eucalyptus globulus</name>
    <name type="common">Tasmanian blue gum</name>
    <dbReference type="NCBI Taxonomy" id="34317"/>
    <lineage>
        <taxon>Eukaryota</taxon>
        <taxon>Viridiplantae</taxon>
        <taxon>Streptophyta</taxon>
        <taxon>Embryophyta</taxon>
        <taxon>Tracheophyta</taxon>
        <taxon>Spermatophyta</taxon>
        <taxon>Magnoliopsida</taxon>
        <taxon>eudicotyledons</taxon>
        <taxon>Gunneridae</taxon>
        <taxon>Pentapetalae</taxon>
        <taxon>rosids</taxon>
        <taxon>malvids</taxon>
        <taxon>Myrtales</taxon>
        <taxon>Myrtaceae</taxon>
        <taxon>Myrtoideae</taxon>
        <taxon>Eucalypteae</taxon>
        <taxon>Eucalyptus</taxon>
    </lineage>
</organism>
<evidence type="ECO:0000256" key="1">
    <source>
        <dbReference type="ARBA" id="ARBA00022723"/>
    </source>
</evidence>
<keyword evidence="1" id="KW-0479">Metal-binding</keyword>
<evidence type="ECO:0000256" key="2">
    <source>
        <dbReference type="ARBA" id="ARBA00022771"/>
    </source>
</evidence>
<dbReference type="GO" id="GO:0008270">
    <property type="term" value="F:zinc ion binding"/>
    <property type="evidence" value="ECO:0007669"/>
    <property type="project" value="UniProtKB-KW"/>
</dbReference>
<dbReference type="InterPro" id="IPR052788">
    <property type="entry name" value="RING-type_E3_ligase_ATL"/>
</dbReference>
<evidence type="ECO:0000256" key="5">
    <source>
        <dbReference type="SAM" id="Phobius"/>
    </source>
</evidence>
<evidence type="ECO:0000259" key="6">
    <source>
        <dbReference type="PROSITE" id="PS50089"/>
    </source>
</evidence>
<dbReference type="Pfam" id="PF13639">
    <property type="entry name" value="zf-RING_2"/>
    <property type="match status" value="1"/>
</dbReference>
<dbReference type="AlphaFoldDB" id="A0ABD3JGI7"/>
<evidence type="ECO:0000256" key="4">
    <source>
        <dbReference type="PROSITE-ProRule" id="PRU00175"/>
    </source>
</evidence>
<dbReference type="InterPro" id="IPR013083">
    <property type="entry name" value="Znf_RING/FYVE/PHD"/>
</dbReference>
<dbReference type="Proteomes" id="UP001634007">
    <property type="component" value="Unassembled WGS sequence"/>
</dbReference>
<dbReference type="PANTHER" id="PTHR45798">
    <property type="entry name" value="RING-H2 FINGER PROTEIN ATL61-RELATED-RELATED"/>
    <property type="match status" value="1"/>
</dbReference>
<dbReference type="PROSITE" id="PS50089">
    <property type="entry name" value="ZF_RING_2"/>
    <property type="match status" value="1"/>
</dbReference>
<evidence type="ECO:0000256" key="3">
    <source>
        <dbReference type="ARBA" id="ARBA00022833"/>
    </source>
</evidence>
<protein>
    <recommendedName>
        <fullName evidence="6">RING-type domain-containing protein</fullName>
    </recommendedName>
</protein>
<accession>A0ABD3JGI7</accession>
<keyword evidence="5" id="KW-1133">Transmembrane helix</keyword>
<keyword evidence="5" id="KW-0812">Transmembrane</keyword>
<name>A0ABD3JGI7_EUCGL</name>